<keyword evidence="10" id="KW-1185">Reference proteome</keyword>
<evidence type="ECO:0000313" key="9">
    <source>
        <dbReference type="EMBL" id="ERN00931.1"/>
    </source>
</evidence>
<name>W1P036_AMBTC</name>
<evidence type="ECO:0000313" key="10">
    <source>
        <dbReference type="Proteomes" id="UP000017836"/>
    </source>
</evidence>
<evidence type="ECO:0000256" key="2">
    <source>
        <dbReference type="ARBA" id="ARBA00006217"/>
    </source>
</evidence>
<sequence length="307" mass="34350">MFASPSLPSSVDLCSSGFLGFPRRSNQMAKIQASLHSQADVDSFERTHQEFVELIKKAPALRAAASKKLLGLTQELKQENFNNNGTGLDPFEEMRCRFLTFKNEQFLKNSERFESLAEAQVPKFMVIACADSRVCPSTILGFQPGDAFTIRNIANLVPPFENGLSETSAALEFAVNFLEVENIFIIGHSCCGGIKALMSMEEECNSSSFIEGWVAIGKPAKSCIKATAVNLSFDQQCKHCEKESVNKSMLNLLTYPWIEKRVSQGKLRIHGGYYDFVDCTFEKWCLQYKASGEEGNHGSMRDHLYWC</sequence>
<keyword evidence="5 8" id="KW-0456">Lyase</keyword>
<dbReference type="InterPro" id="IPR036874">
    <property type="entry name" value="Carbonic_anhydrase_sf"/>
</dbReference>
<reference evidence="10" key="1">
    <citation type="journal article" date="2013" name="Science">
        <title>The Amborella genome and the evolution of flowering plants.</title>
        <authorList>
            <consortium name="Amborella Genome Project"/>
        </authorList>
    </citation>
    <scope>NUCLEOTIDE SEQUENCE [LARGE SCALE GENOMIC DNA]</scope>
</reference>
<dbReference type="HOGENOM" id="CLU_053879_0_0_1"/>
<comment type="similarity">
    <text evidence="2 8">Belongs to the beta-class carbonic anhydrase family.</text>
</comment>
<evidence type="ECO:0000256" key="4">
    <source>
        <dbReference type="ARBA" id="ARBA00022833"/>
    </source>
</evidence>
<feature type="binding site" evidence="7">
    <location>
        <position position="131"/>
    </location>
    <ligand>
        <name>Zn(2+)</name>
        <dbReference type="ChEBI" id="CHEBI:29105"/>
    </ligand>
</feature>
<dbReference type="InterPro" id="IPR015892">
    <property type="entry name" value="Carbonic_anhydrase_CS"/>
</dbReference>
<comment type="function">
    <text evidence="1 8">Reversible hydration of carbon dioxide.</text>
</comment>
<dbReference type="OMA" id="YDFVEGY"/>
<dbReference type="SUPFAM" id="SSF53056">
    <property type="entry name" value="beta-carbonic anhydrase, cab"/>
    <property type="match status" value="1"/>
</dbReference>
<organism evidence="9 10">
    <name type="scientific">Amborella trichopoda</name>
    <dbReference type="NCBI Taxonomy" id="13333"/>
    <lineage>
        <taxon>Eukaryota</taxon>
        <taxon>Viridiplantae</taxon>
        <taxon>Streptophyta</taxon>
        <taxon>Embryophyta</taxon>
        <taxon>Tracheophyta</taxon>
        <taxon>Spermatophyta</taxon>
        <taxon>Magnoliopsida</taxon>
        <taxon>Amborellales</taxon>
        <taxon>Amborellaceae</taxon>
        <taxon>Amborella</taxon>
    </lineage>
</organism>
<evidence type="ECO:0000256" key="5">
    <source>
        <dbReference type="ARBA" id="ARBA00023239"/>
    </source>
</evidence>
<dbReference type="Pfam" id="PF00484">
    <property type="entry name" value="Pro_CA"/>
    <property type="match status" value="1"/>
</dbReference>
<dbReference type="GO" id="GO:0015976">
    <property type="term" value="P:carbon utilization"/>
    <property type="evidence" value="ECO:0007669"/>
    <property type="project" value="InterPro"/>
</dbReference>
<proteinExistence type="inferred from homology"/>
<gene>
    <name evidence="9" type="ORF">AMTR_s00002p00017770</name>
</gene>
<dbReference type="PANTHER" id="PTHR11002">
    <property type="entry name" value="CARBONIC ANHYDRASE"/>
    <property type="match status" value="1"/>
</dbReference>
<dbReference type="FunFam" id="3.40.1050.10:FF:000003">
    <property type="entry name" value="Carbonic anhydrase"/>
    <property type="match status" value="1"/>
</dbReference>
<keyword evidence="4 7" id="KW-0862">Zinc</keyword>
<evidence type="ECO:0000256" key="8">
    <source>
        <dbReference type="RuleBase" id="RU003956"/>
    </source>
</evidence>
<dbReference type="EMBL" id="KI394767">
    <property type="protein sequence ID" value="ERN00931.1"/>
    <property type="molecule type" value="Genomic_DNA"/>
</dbReference>
<comment type="catalytic activity">
    <reaction evidence="6 8">
        <text>hydrogencarbonate + H(+) = CO2 + H2O</text>
        <dbReference type="Rhea" id="RHEA:10748"/>
        <dbReference type="ChEBI" id="CHEBI:15377"/>
        <dbReference type="ChEBI" id="CHEBI:15378"/>
        <dbReference type="ChEBI" id="CHEBI:16526"/>
        <dbReference type="ChEBI" id="CHEBI:17544"/>
        <dbReference type="EC" id="4.2.1.1"/>
    </reaction>
</comment>
<feature type="binding site" evidence="7">
    <location>
        <position position="191"/>
    </location>
    <ligand>
        <name>Zn(2+)</name>
        <dbReference type="ChEBI" id="CHEBI:29105"/>
    </ligand>
</feature>
<dbReference type="EC" id="4.2.1.1" evidence="3 8"/>
<comment type="cofactor">
    <cofactor evidence="7">
        <name>Zn(2+)</name>
        <dbReference type="ChEBI" id="CHEBI:29105"/>
    </cofactor>
    <text evidence="7">Binds 1 zinc ion per subunit.</text>
</comment>
<dbReference type="CDD" id="cd00884">
    <property type="entry name" value="beta_CA_cladeB"/>
    <property type="match status" value="1"/>
</dbReference>
<dbReference type="Gramene" id="ERN00931">
    <property type="protein sequence ID" value="ERN00931"/>
    <property type="gene ID" value="AMTR_s00002p00017770"/>
</dbReference>
<dbReference type="SMART" id="SM00947">
    <property type="entry name" value="Pro_CA"/>
    <property type="match status" value="1"/>
</dbReference>
<dbReference type="InterPro" id="IPR001765">
    <property type="entry name" value="Carbonic_anhydrase"/>
</dbReference>
<dbReference type="GO" id="GO:0008270">
    <property type="term" value="F:zinc ion binding"/>
    <property type="evidence" value="ECO:0007669"/>
    <property type="project" value="UniProtKB-UniRule"/>
</dbReference>
<dbReference type="PROSITE" id="PS00705">
    <property type="entry name" value="PROK_CO2_ANHYDRASE_2"/>
    <property type="match status" value="1"/>
</dbReference>
<dbReference type="GO" id="GO:0004089">
    <property type="term" value="F:carbonate dehydratase activity"/>
    <property type="evidence" value="ECO:0007669"/>
    <property type="project" value="UniProtKB-UniRule"/>
</dbReference>
<dbReference type="InterPro" id="IPR045066">
    <property type="entry name" value="Beta_CA_cladeB"/>
</dbReference>
<feature type="binding site" evidence="7">
    <location>
        <position position="188"/>
    </location>
    <ligand>
        <name>Zn(2+)</name>
        <dbReference type="ChEBI" id="CHEBI:29105"/>
    </ligand>
</feature>
<dbReference type="Gene3D" id="3.40.1050.10">
    <property type="entry name" value="Carbonic anhydrase"/>
    <property type="match status" value="1"/>
</dbReference>
<keyword evidence="7" id="KW-0479">Metal-binding</keyword>
<dbReference type="PANTHER" id="PTHR11002:SF12">
    <property type="entry name" value="CARBONIC ANHYDRASE"/>
    <property type="match status" value="1"/>
</dbReference>
<evidence type="ECO:0000256" key="1">
    <source>
        <dbReference type="ARBA" id="ARBA00002904"/>
    </source>
</evidence>
<dbReference type="OrthoDB" id="10248475at2759"/>
<dbReference type="STRING" id="13333.W1P036"/>
<dbReference type="Proteomes" id="UP000017836">
    <property type="component" value="Unassembled WGS sequence"/>
</dbReference>
<dbReference type="eggNOG" id="KOG1578">
    <property type="taxonomic scope" value="Eukaryota"/>
</dbReference>
<dbReference type="PROSITE" id="PS00704">
    <property type="entry name" value="PROK_CO2_ANHYDRASE_1"/>
    <property type="match status" value="1"/>
</dbReference>
<evidence type="ECO:0000256" key="7">
    <source>
        <dbReference type="PIRSR" id="PIRSR601765-1"/>
    </source>
</evidence>
<accession>W1P036</accession>
<evidence type="ECO:0000256" key="6">
    <source>
        <dbReference type="ARBA" id="ARBA00048348"/>
    </source>
</evidence>
<dbReference type="AlphaFoldDB" id="W1P036"/>
<feature type="binding site" evidence="7">
    <location>
        <position position="129"/>
    </location>
    <ligand>
        <name>Zn(2+)</name>
        <dbReference type="ChEBI" id="CHEBI:29105"/>
    </ligand>
</feature>
<evidence type="ECO:0000256" key="3">
    <source>
        <dbReference type="ARBA" id="ARBA00012925"/>
    </source>
</evidence>
<protein>
    <recommendedName>
        <fullName evidence="3 8">Carbonic anhydrase</fullName>
        <ecNumber evidence="3 8">4.2.1.1</ecNumber>
    </recommendedName>
    <alternativeName>
        <fullName evidence="8">Carbonate dehydratase</fullName>
    </alternativeName>
</protein>